<feature type="compositionally biased region" description="Basic and acidic residues" evidence="1">
    <location>
        <begin position="98"/>
        <end position="110"/>
    </location>
</feature>
<protein>
    <recommendedName>
        <fullName evidence="2">DUF4045 domain-containing protein</fullName>
    </recommendedName>
</protein>
<accession>H0ETP4</accession>
<dbReference type="Pfam" id="PF13254">
    <property type="entry name" value="DUF4045"/>
    <property type="match status" value="1"/>
</dbReference>
<feature type="region of interest" description="Disordered" evidence="1">
    <location>
        <begin position="25"/>
        <end position="131"/>
    </location>
</feature>
<evidence type="ECO:0000313" key="4">
    <source>
        <dbReference type="Proteomes" id="UP000005446"/>
    </source>
</evidence>
<evidence type="ECO:0000259" key="2">
    <source>
        <dbReference type="Pfam" id="PF13254"/>
    </source>
</evidence>
<feature type="compositionally biased region" description="Polar residues" evidence="1">
    <location>
        <begin position="51"/>
        <end position="69"/>
    </location>
</feature>
<dbReference type="EMBL" id="AGUE01000165">
    <property type="protein sequence ID" value="EHK98063.1"/>
    <property type="molecule type" value="Genomic_DNA"/>
</dbReference>
<dbReference type="AlphaFoldDB" id="H0ETP4"/>
<gene>
    <name evidence="3" type="ORF">M7I_6111</name>
</gene>
<dbReference type="HOGENOM" id="CLU_927656_0_0_1"/>
<proteinExistence type="predicted"/>
<dbReference type="OrthoDB" id="6375767at2759"/>
<comment type="caution">
    <text evidence="3">The sequence shown here is derived from an EMBL/GenBank/DDBJ whole genome shotgun (WGS) entry which is preliminary data.</text>
</comment>
<keyword evidence="4" id="KW-1185">Reference proteome</keyword>
<name>H0ETP4_GLAL7</name>
<sequence>MAEITKAKQKSSVDLGRPAVGVKHEVNIGGLMRSPPLGGVTKPLGVGSLASGVSPNLVKNRTGSVTSQVVKDAPAQRETNEEKPTTPAVRSPPTIAKAKPETPPKKDFRASLKPRQPPPNNSGTNEPEFKNVFGQLRRTTTQNYVAPDELKNNITRGKAALNVTGGPKKTERVDDFKEAILKKKDDFKKAQSEGKGVRPASGTIKNEVLPEALARRKTLVKSDEGPPKIDLQNNAPFRYVAVVKPSKFRLSAHGEHEYFCNRYTRGWATAHTYDQKSGSRPSKEGSNLRTECFNTGLCTN</sequence>
<evidence type="ECO:0000256" key="1">
    <source>
        <dbReference type="SAM" id="MobiDB-lite"/>
    </source>
</evidence>
<feature type="compositionally biased region" description="Basic and acidic residues" evidence="1">
    <location>
        <begin position="74"/>
        <end position="84"/>
    </location>
</feature>
<dbReference type="InterPro" id="IPR025118">
    <property type="entry name" value="DUF4045"/>
</dbReference>
<organism evidence="3 4">
    <name type="scientific">Glarea lozoyensis (strain ATCC 74030 / MF5533)</name>
    <dbReference type="NCBI Taxonomy" id="1104152"/>
    <lineage>
        <taxon>Eukaryota</taxon>
        <taxon>Fungi</taxon>
        <taxon>Dikarya</taxon>
        <taxon>Ascomycota</taxon>
        <taxon>Pezizomycotina</taxon>
        <taxon>Leotiomycetes</taxon>
        <taxon>Helotiales</taxon>
        <taxon>Helotiaceae</taxon>
        <taxon>Glarea</taxon>
    </lineage>
</organism>
<dbReference type="InParanoid" id="H0ETP4"/>
<feature type="region of interest" description="Disordered" evidence="1">
    <location>
        <begin position="1"/>
        <end position="20"/>
    </location>
</feature>
<dbReference type="Proteomes" id="UP000005446">
    <property type="component" value="Unassembled WGS sequence"/>
</dbReference>
<reference evidence="3 4" key="1">
    <citation type="journal article" date="2012" name="Eukaryot. Cell">
        <title>Genome sequence of the fungus Glarea lozoyensis: the first genome sequence of a species from the Helotiaceae family.</title>
        <authorList>
            <person name="Youssar L."/>
            <person name="Gruening B.A."/>
            <person name="Erxleben A."/>
            <person name="Guenther S."/>
            <person name="Huettel W."/>
        </authorList>
    </citation>
    <scope>NUCLEOTIDE SEQUENCE [LARGE SCALE GENOMIC DNA]</scope>
    <source>
        <strain evidence="4">ATCC 74030 / MF5533</strain>
    </source>
</reference>
<evidence type="ECO:0000313" key="3">
    <source>
        <dbReference type="EMBL" id="EHK98063.1"/>
    </source>
</evidence>
<feature type="domain" description="DUF4045" evidence="2">
    <location>
        <begin position="1"/>
        <end position="187"/>
    </location>
</feature>